<feature type="region of interest" description="Disordered" evidence="1">
    <location>
        <begin position="318"/>
        <end position="349"/>
    </location>
</feature>
<name>A0A9D2TPK6_9CORY</name>
<dbReference type="Proteomes" id="UP000823858">
    <property type="component" value="Unassembled WGS sequence"/>
</dbReference>
<comment type="caution">
    <text evidence="3">The sequence shown here is derived from an EMBL/GenBank/DDBJ whole genome shotgun (WGS) entry which is preliminary data.</text>
</comment>
<reference evidence="3" key="2">
    <citation type="submission" date="2021-04" db="EMBL/GenBank/DDBJ databases">
        <authorList>
            <person name="Gilroy R."/>
        </authorList>
    </citation>
    <scope>NUCLEOTIDE SEQUENCE</scope>
    <source>
        <strain evidence="3">ChiHjej13B12-4958</strain>
    </source>
</reference>
<evidence type="ECO:0008006" key="5">
    <source>
        <dbReference type="Google" id="ProtNLM"/>
    </source>
</evidence>
<protein>
    <recommendedName>
        <fullName evidence="5">Secreted protein</fullName>
    </recommendedName>
</protein>
<feature type="region of interest" description="Disordered" evidence="1">
    <location>
        <begin position="480"/>
        <end position="504"/>
    </location>
</feature>
<proteinExistence type="predicted"/>
<dbReference type="AlphaFoldDB" id="A0A9D2TPK6"/>
<accession>A0A9D2TPK6</accession>
<dbReference type="EMBL" id="DWVP01000023">
    <property type="protein sequence ID" value="HJC85856.1"/>
    <property type="molecule type" value="Genomic_DNA"/>
</dbReference>
<evidence type="ECO:0000256" key="2">
    <source>
        <dbReference type="SAM" id="Phobius"/>
    </source>
</evidence>
<feature type="transmembrane region" description="Helical" evidence="2">
    <location>
        <begin position="21"/>
        <end position="42"/>
    </location>
</feature>
<evidence type="ECO:0000256" key="1">
    <source>
        <dbReference type="SAM" id="MobiDB-lite"/>
    </source>
</evidence>
<feature type="transmembrane region" description="Helical" evidence="2">
    <location>
        <begin position="773"/>
        <end position="792"/>
    </location>
</feature>
<keyword evidence="2" id="KW-1133">Transmembrane helix</keyword>
<keyword evidence="2" id="KW-0812">Transmembrane</keyword>
<evidence type="ECO:0000313" key="3">
    <source>
        <dbReference type="EMBL" id="HJC85856.1"/>
    </source>
</evidence>
<feature type="region of interest" description="Disordered" evidence="1">
    <location>
        <begin position="43"/>
        <end position="73"/>
    </location>
</feature>
<keyword evidence="2" id="KW-0472">Membrane</keyword>
<reference evidence="3" key="1">
    <citation type="journal article" date="2021" name="PeerJ">
        <title>Extensive microbial diversity within the chicken gut microbiome revealed by metagenomics and culture.</title>
        <authorList>
            <person name="Gilroy R."/>
            <person name="Ravi A."/>
            <person name="Getino M."/>
            <person name="Pursley I."/>
            <person name="Horton D.L."/>
            <person name="Alikhan N.F."/>
            <person name="Baker D."/>
            <person name="Gharbi K."/>
            <person name="Hall N."/>
            <person name="Watson M."/>
            <person name="Adriaenssens E.M."/>
            <person name="Foster-Nyarko E."/>
            <person name="Jarju S."/>
            <person name="Secka A."/>
            <person name="Antonio M."/>
            <person name="Oren A."/>
            <person name="Chaudhuri R.R."/>
            <person name="La Ragione R."/>
            <person name="Hildebrand F."/>
            <person name="Pallen M.J."/>
        </authorList>
    </citation>
    <scope>NUCLEOTIDE SEQUENCE</scope>
    <source>
        <strain evidence="3">ChiHjej13B12-4958</strain>
    </source>
</reference>
<organism evidence="3 4">
    <name type="scientific">Candidatus Corynebacterium faecigallinarum</name>
    <dbReference type="NCBI Taxonomy" id="2838528"/>
    <lineage>
        <taxon>Bacteria</taxon>
        <taxon>Bacillati</taxon>
        <taxon>Actinomycetota</taxon>
        <taxon>Actinomycetes</taxon>
        <taxon>Mycobacteriales</taxon>
        <taxon>Corynebacteriaceae</taxon>
        <taxon>Corynebacterium</taxon>
    </lineage>
</organism>
<gene>
    <name evidence="3" type="ORF">H9751_10010</name>
</gene>
<evidence type="ECO:0000313" key="4">
    <source>
        <dbReference type="Proteomes" id="UP000823858"/>
    </source>
</evidence>
<feature type="compositionally biased region" description="Basic and acidic residues" evidence="1">
    <location>
        <begin position="325"/>
        <end position="335"/>
    </location>
</feature>
<sequence>MTQTAHRWRPRWRDSRGRVPVVYAAVAALVATLGIALAPATVAQDAPGDGGTVDTDGTRPSWANPEARSADPDNGVSVEIISQQPAVLGFDGALDLTVRISNSSDRTVDDLQLRTQRQEAVDDSSGVSTSMLSNQGEYPWVGPFANLDGSIDPGEDRQYRLTVPVDDRSGSLPGLGVTDSGVYPVMLNLNADHGEDGTSFLAAARTTVTVRDDGDDQNGTDNSRPSGLTMLWPLSSATSATPGQVGDAPDPNTLYLPDETLAEELATGGRLSTLLTSYRDALSGTGGNELREASCIAIDPDLLETVDRMAGGYRVADEAPSPVEEPVRLRDRWTDDSEGTTSESGTGAEAAADWLDELRELTEGHCIVPLPFGGADPNVISDIDDPWLTELSTRGAATVEDVLGTDAADGVVIPGSGYLEESTVAALGEAERETPLSTLVADNTVQSTTSSPGSTAGVVTLPGGTRALRFPAELGTALAATGDTPSTSAYGNPGNRRTLDDDTGPERMAAAVGVLDLELRGAGSTASGANVLAVPPAEWTVDGKDAATWLSAVGRYLSDGSARPVTFGAALRGVAEPGTTVAPAVDPAPASAAEREDARELTGDLHQFTRIMVEDGNLALTPQIFTRPMFDDILRSVSTTRRHAQSEHRATVRASEQRRETVQELESTLRSSVSLLPPGSVFTRTSDGAPLIIVARNGLPLPVRVRVDYESDSDVTLDTPGVERIPAQGSVTLQMTATTGSGNRNTDLTMTLKTPDDQQISDPVTMRLTSGPGGMALAVVVGVMLVFGLFAVSRVTKRRRELAGKRERTR</sequence>